<gene>
    <name evidence="1" type="ORF">GGR15_002682</name>
</gene>
<evidence type="ECO:0000313" key="2">
    <source>
        <dbReference type="Proteomes" id="UP000576368"/>
    </source>
</evidence>
<comment type="caution">
    <text evidence="1">The sequence shown here is derived from an EMBL/GenBank/DDBJ whole genome shotgun (WGS) entry which is preliminary data.</text>
</comment>
<sequence>MRYFNVGALSVSHINGSHTPAVRGGEIVEYQG</sequence>
<protein>
    <submittedName>
        <fullName evidence="1">Uncharacterized protein</fullName>
    </submittedName>
</protein>
<accession>A0A7X5YGA2</accession>
<dbReference type="EMBL" id="JAATLI010000009">
    <property type="protein sequence ID" value="NJC19052.1"/>
    <property type="molecule type" value="Genomic_DNA"/>
</dbReference>
<dbReference type="Proteomes" id="UP000576368">
    <property type="component" value="Unassembled WGS sequence"/>
</dbReference>
<dbReference type="AlphaFoldDB" id="A0A7X5YGA2"/>
<name>A0A7X5YGA2_9BACT</name>
<proteinExistence type="predicted"/>
<reference evidence="1 2" key="1">
    <citation type="submission" date="2020-03" db="EMBL/GenBank/DDBJ databases">
        <title>Genomic Encyclopedia of Type Strains, Phase IV (KMG-IV): sequencing the most valuable type-strain genomes for metagenomic binning, comparative biology and taxonomic classification.</title>
        <authorList>
            <person name="Goeker M."/>
        </authorList>
    </citation>
    <scope>NUCLEOTIDE SEQUENCE [LARGE SCALE GENOMIC DNA]</scope>
    <source>
        <strain evidence="1 2">DSM 105722</strain>
    </source>
</reference>
<organism evidence="1 2">
    <name type="scientific">Butyricimonas paravirosa</name>
    <dbReference type="NCBI Taxonomy" id="1472417"/>
    <lineage>
        <taxon>Bacteria</taxon>
        <taxon>Pseudomonadati</taxon>
        <taxon>Bacteroidota</taxon>
        <taxon>Bacteroidia</taxon>
        <taxon>Bacteroidales</taxon>
        <taxon>Odoribacteraceae</taxon>
        <taxon>Butyricimonas</taxon>
    </lineage>
</organism>
<evidence type="ECO:0000313" key="1">
    <source>
        <dbReference type="EMBL" id="NJC19052.1"/>
    </source>
</evidence>